<evidence type="ECO:0000313" key="12">
    <source>
        <dbReference type="Proteomes" id="UP000250140"/>
    </source>
</evidence>
<evidence type="ECO:0000313" key="11">
    <source>
        <dbReference type="EMBL" id="OCL09397.1"/>
    </source>
</evidence>
<reference evidence="11 12" key="1">
    <citation type="journal article" date="2016" name="Nat. Commun.">
        <title>Ectomycorrhizal ecology is imprinted in the genome of the dominant symbiotic fungus Cenococcum geophilum.</title>
        <authorList>
            <consortium name="DOE Joint Genome Institute"/>
            <person name="Peter M."/>
            <person name="Kohler A."/>
            <person name="Ohm R.A."/>
            <person name="Kuo A."/>
            <person name="Krutzmann J."/>
            <person name="Morin E."/>
            <person name="Arend M."/>
            <person name="Barry K.W."/>
            <person name="Binder M."/>
            <person name="Choi C."/>
            <person name="Clum A."/>
            <person name="Copeland A."/>
            <person name="Grisel N."/>
            <person name="Haridas S."/>
            <person name="Kipfer T."/>
            <person name="LaButti K."/>
            <person name="Lindquist E."/>
            <person name="Lipzen A."/>
            <person name="Maire R."/>
            <person name="Meier B."/>
            <person name="Mihaltcheva S."/>
            <person name="Molinier V."/>
            <person name="Murat C."/>
            <person name="Poggeler S."/>
            <person name="Quandt C.A."/>
            <person name="Sperisen C."/>
            <person name="Tritt A."/>
            <person name="Tisserant E."/>
            <person name="Crous P.W."/>
            <person name="Henrissat B."/>
            <person name="Nehls U."/>
            <person name="Egli S."/>
            <person name="Spatafora J.W."/>
            <person name="Grigoriev I.V."/>
            <person name="Martin F.M."/>
        </authorList>
    </citation>
    <scope>NUCLEOTIDE SEQUENCE [LARGE SCALE GENOMIC DNA]</scope>
    <source>
        <strain evidence="11 12">CBS 207.34</strain>
    </source>
</reference>
<dbReference type="Gene3D" id="3.20.20.190">
    <property type="entry name" value="Phosphatidylinositol (PI) phosphodiesterase"/>
    <property type="match status" value="2"/>
</dbReference>
<feature type="region of interest" description="Disordered" evidence="7">
    <location>
        <begin position="1"/>
        <end position="37"/>
    </location>
</feature>
<dbReference type="SMART" id="SM00239">
    <property type="entry name" value="C2"/>
    <property type="match status" value="1"/>
</dbReference>
<dbReference type="InterPro" id="IPR001711">
    <property type="entry name" value="PLipase_C_Pinositol-sp_Y"/>
</dbReference>
<keyword evidence="4 6" id="KW-0443">Lipid metabolism</keyword>
<dbReference type="EMBL" id="KV749456">
    <property type="protein sequence ID" value="OCL09397.1"/>
    <property type="molecule type" value="Genomic_DNA"/>
</dbReference>
<dbReference type="OrthoDB" id="269822at2759"/>
<feature type="region of interest" description="Disordered" evidence="7">
    <location>
        <begin position="1115"/>
        <end position="1159"/>
    </location>
</feature>
<feature type="domain" description="EF-hand" evidence="10">
    <location>
        <begin position="401"/>
        <end position="436"/>
    </location>
</feature>
<proteinExistence type="predicted"/>
<sequence>MNSPTTAVHASPVLNGESRPRRSRVSSRQGSFARRSSKQFITSSIPLTVTPAFATSSSSSSRSSLASTCSHAGANNSLQSTPEGLLPVTNAPFGVPAPLALPESVLVTPGTTPPTSSPSAMAEALGKGPGLMRRVSRGAQGFPNKFRRNGSNAQRDSSCGPVIMRRRSDSRGLADSGMDISDLELEFHDEEAIEDISDTTHDPNNALGITAGRTSVGSGSELGVIAPIRFSMLQQGTFLIKVTKKKRKNIKFRLDFESAKVVWDPSRPSKQFYIDDVKEIRVGAEARNYREEFQIPKSKEPLWFTIIYSDPNRSKGRPFKTMHLIALDEFHFNLWTNTLESVSRSRIDMMAGLVGSGEKTTKAVWRLAMDKKFDGVEHSEEDETMDLQGIIKLCRSLHINCTQNSLRAHFEKADSDRSGVLTQAQFLYFVRRLKERKDIKLIHKSIKASNGSEIDKDSFFAFLRNDQGVDVEADLDFWTNIFEKYARASKSKATSPQAGADLTPLCMSFSAFQAFLSSSANSCFAPAQSEPKFDRPLNEYFVSSSHNTYLLGRQVAGESSTEAYISALQKGCRCIEIDCWDGSDGRPIVMHGRTLTKSIPFVDTIRVIAKYAFVSSPYPLIISLEVHCCLEQQTLMSEIMKKEFSDQILLDPLYSDSAVLPSPEELKGRILIKVKAAAEVTEEKAATNEPVVTRRQRSFSSPWSRPVILDNSVIPNSPLLSSTPSMSPPERTGSFWMSPRTSTASTNGTATTPGTLNSSAEDSDSQHVLMAEEKKKKKKTSNIVKDLGDLGIYTRGIKYSDFKNEDAMSYNHVFSFAERTFDKLCKPEAGTKELLEEHNTRCLMRVYPSGHRINSSNFDPIKFWRRGVQMAALNWQTYDLGQQINEAMFAAGNDRMGYVLKPEELRCDGASTGGHRKKPKKLVQFSVDIISAQQLPRPKGLSPDANINPYVEFEMYSAEDKGRGFATGVGGQDASARNGISGIGSPLRKRTQIAEANGYNPEFKETITMKLETRYPSLVFVRWTVWNSVDGRSVNNGAPLATFTAKLSSLQQGYRHLPLFDANGEQYLFSTLFCRIKKMEDLLVAEHQAHMDHSFIARGSVEPTSPLNETVRDLASKGGKGDFFKRVFSRTPSQRKKRKDSEPKEPDLLMVSRSSSMEK</sequence>
<dbReference type="InterPro" id="IPR000909">
    <property type="entry name" value="PLipase_C_PInositol-sp_X_dom"/>
</dbReference>
<evidence type="ECO:0000256" key="6">
    <source>
        <dbReference type="RuleBase" id="RU361133"/>
    </source>
</evidence>
<dbReference type="EC" id="3.1.4.11" evidence="1 6"/>
<evidence type="ECO:0000259" key="9">
    <source>
        <dbReference type="PROSITE" id="PS50008"/>
    </source>
</evidence>
<dbReference type="GO" id="GO:0051209">
    <property type="term" value="P:release of sequestered calcium ion into cytosol"/>
    <property type="evidence" value="ECO:0007669"/>
    <property type="project" value="TreeGrafter"/>
</dbReference>
<dbReference type="GO" id="GO:0004435">
    <property type="term" value="F:phosphatidylinositol-4,5-bisphosphate phospholipase C activity"/>
    <property type="evidence" value="ECO:0007669"/>
    <property type="project" value="UniProtKB-EC"/>
</dbReference>
<dbReference type="SUPFAM" id="SSF47473">
    <property type="entry name" value="EF-hand"/>
    <property type="match status" value="1"/>
</dbReference>
<dbReference type="SUPFAM" id="SSF49562">
    <property type="entry name" value="C2 domain (Calcium/lipid-binding domain, CaLB)"/>
    <property type="match status" value="1"/>
</dbReference>
<protein>
    <recommendedName>
        <fullName evidence="1 6">Phosphoinositide phospholipase C</fullName>
        <ecNumber evidence="1 6">3.1.4.11</ecNumber>
    </recommendedName>
</protein>
<dbReference type="GO" id="GO:0005509">
    <property type="term" value="F:calcium ion binding"/>
    <property type="evidence" value="ECO:0007669"/>
    <property type="project" value="InterPro"/>
</dbReference>
<dbReference type="PANTHER" id="PTHR10336:SF36">
    <property type="entry name" value="1-PHOSPHATIDYLINOSITOL 4,5-BISPHOSPHATE PHOSPHODIESTERASE BETA-4"/>
    <property type="match status" value="1"/>
</dbReference>
<dbReference type="Gene3D" id="2.30.29.30">
    <property type="entry name" value="Pleckstrin-homology domain (PH domain)/Phosphotyrosine-binding domain (PTB)"/>
    <property type="match status" value="1"/>
</dbReference>
<dbReference type="AlphaFoldDB" id="A0A8E2F2J2"/>
<dbReference type="SUPFAM" id="SSF51695">
    <property type="entry name" value="PLC-like phosphodiesterases"/>
    <property type="match status" value="1"/>
</dbReference>
<evidence type="ECO:0000256" key="1">
    <source>
        <dbReference type="ARBA" id="ARBA00012368"/>
    </source>
</evidence>
<dbReference type="PROSITE" id="PS50004">
    <property type="entry name" value="C2"/>
    <property type="match status" value="1"/>
</dbReference>
<feature type="compositionally biased region" description="Low complexity" evidence="7">
    <location>
        <begin position="741"/>
        <end position="755"/>
    </location>
</feature>
<evidence type="ECO:0000256" key="3">
    <source>
        <dbReference type="ARBA" id="ARBA00022963"/>
    </source>
</evidence>
<organism evidence="11 12">
    <name type="scientific">Glonium stellatum</name>
    <dbReference type="NCBI Taxonomy" id="574774"/>
    <lineage>
        <taxon>Eukaryota</taxon>
        <taxon>Fungi</taxon>
        <taxon>Dikarya</taxon>
        <taxon>Ascomycota</taxon>
        <taxon>Pezizomycotina</taxon>
        <taxon>Dothideomycetes</taxon>
        <taxon>Pleosporomycetidae</taxon>
        <taxon>Gloniales</taxon>
        <taxon>Gloniaceae</taxon>
        <taxon>Glonium</taxon>
    </lineage>
</organism>
<dbReference type="PROSITE" id="PS50222">
    <property type="entry name" value="EF_HAND_2"/>
    <property type="match status" value="1"/>
</dbReference>
<feature type="region of interest" description="Disordered" evidence="7">
    <location>
        <begin position="718"/>
        <end position="767"/>
    </location>
</feature>
<feature type="compositionally biased region" description="Basic and acidic residues" evidence="7">
    <location>
        <begin position="1115"/>
        <end position="1125"/>
    </location>
</feature>
<dbReference type="PANTHER" id="PTHR10336">
    <property type="entry name" value="PHOSPHOINOSITIDE-SPECIFIC PHOSPHOLIPASE C FAMILY PROTEIN"/>
    <property type="match status" value="1"/>
</dbReference>
<dbReference type="PROSITE" id="PS50007">
    <property type="entry name" value="PIPLC_X_DOMAIN"/>
    <property type="match status" value="1"/>
</dbReference>
<evidence type="ECO:0000259" key="10">
    <source>
        <dbReference type="PROSITE" id="PS50222"/>
    </source>
</evidence>
<keyword evidence="12" id="KW-1185">Reference proteome</keyword>
<feature type="region of interest" description="Disordered" evidence="7">
    <location>
        <begin position="53"/>
        <end position="83"/>
    </location>
</feature>
<dbReference type="SMART" id="SM00148">
    <property type="entry name" value="PLCXc"/>
    <property type="match status" value="1"/>
</dbReference>
<dbReference type="CDD" id="cd08598">
    <property type="entry name" value="PI-PLC1c_yeast"/>
    <property type="match status" value="1"/>
</dbReference>
<dbReference type="InterPro" id="IPR017946">
    <property type="entry name" value="PLC-like_Pdiesterase_TIM-brl"/>
</dbReference>
<dbReference type="Pfam" id="PF00388">
    <property type="entry name" value="PI-PLC-X"/>
    <property type="match status" value="1"/>
</dbReference>
<dbReference type="CDD" id="cd16207">
    <property type="entry name" value="EFh_ScPlc1p_like"/>
    <property type="match status" value="1"/>
</dbReference>
<dbReference type="InterPro" id="IPR037755">
    <property type="entry name" value="Plc1_PH"/>
</dbReference>
<comment type="catalytic activity">
    <reaction evidence="6">
        <text>a 1,2-diacyl-sn-glycero-3-phospho-(1D-myo-inositol-4,5-bisphosphate) + H2O = 1D-myo-inositol 1,4,5-trisphosphate + a 1,2-diacyl-sn-glycerol + H(+)</text>
        <dbReference type="Rhea" id="RHEA:33179"/>
        <dbReference type="ChEBI" id="CHEBI:15377"/>
        <dbReference type="ChEBI" id="CHEBI:15378"/>
        <dbReference type="ChEBI" id="CHEBI:17815"/>
        <dbReference type="ChEBI" id="CHEBI:58456"/>
        <dbReference type="ChEBI" id="CHEBI:203600"/>
        <dbReference type="EC" id="3.1.4.11"/>
    </reaction>
</comment>
<keyword evidence="3 6" id="KW-0442">Lipid degradation</keyword>
<dbReference type="GO" id="GO:0016042">
    <property type="term" value="P:lipid catabolic process"/>
    <property type="evidence" value="ECO:0007669"/>
    <property type="project" value="UniProtKB-KW"/>
</dbReference>
<evidence type="ECO:0000256" key="4">
    <source>
        <dbReference type="ARBA" id="ARBA00023098"/>
    </source>
</evidence>
<dbReference type="SMART" id="SM00149">
    <property type="entry name" value="PLCYc"/>
    <property type="match status" value="1"/>
</dbReference>
<evidence type="ECO:0000256" key="2">
    <source>
        <dbReference type="ARBA" id="ARBA00022801"/>
    </source>
</evidence>
<keyword evidence="5" id="KW-0807">Transducer</keyword>
<dbReference type="GO" id="GO:0048015">
    <property type="term" value="P:phosphatidylinositol-mediated signaling"/>
    <property type="evidence" value="ECO:0007669"/>
    <property type="project" value="TreeGrafter"/>
</dbReference>
<dbReference type="CDD" id="cd13360">
    <property type="entry name" value="PH_PLC_fungal"/>
    <property type="match status" value="1"/>
</dbReference>
<evidence type="ECO:0000256" key="5">
    <source>
        <dbReference type="ARBA" id="ARBA00023224"/>
    </source>
</evidence>
<evidence type="ECO:0000256" key="7">
    <source>
        <dbReference type="SAM" id="MobiDB-lite"/>
    </source>
</evidence>
<feature type="domain" description="PI-PLC Y-box" evidence="9">
    <location>
        <begin position="787"/>
        <end position="906"/>
    </location>
</feature>
<dbReference type="InterPro" id="IPR002048">
    <property type="entry name" value="EF_hand_dom"/>
</dbReference>
<feature type="compositionally biased region" description="Low complexity" evidence="7">
    <location>
        <begin position="718"/>
        <end position="729"/>
    </location>
</feature>
<dbReference type="Proteomes" id="UP000250140">
    <property type="component" value="Unassembled WGS sequence"/>
</dbReference>
<dbReference type="CDD" id="cd00275">
    <property type="entry name" value="C2_PLC_like"/>
    <property type="match status" value="1"/>
</dbReference>
<dbReference type="InterPro" id="IPR001192">
    <property type="entry name" value="PI-PLC_fam"/>
</dbReference>
<keyword evidence="2 6" id="KW-0378">Hydrolase</keyword>
<feature type="domain" description="C2" evidence="8">
    <location>
        <begin position="906"/>
        <end position="1061"/>
    </location>
</feature>
<dbReference type="Gene3D" id="2.60.40.150">
    <property type="entry name" value="C2 domain"/>
    <property type="match status" value="1"/>
</dbReference>
<feature type="compositionally biased region" description="Polar residues" evidence="7">
    <location>
        <begin position="73"/>
        <end position="82"/>
    </location>
</feature>
<dbReference type="InterPro" id="IPR000008">
    <property type="entry name" value="C2_dom"/>
</dbReference>
<dbReference type="InterPro" id="IPR035892">
    <property type="entry name" value="C2_domain_sf"/>
</dbReference>
<accession>A0A8E2F2J2</accession>
<dbReference type="FunFam" id="3.20.20.190:FF:000049">
    <property type="entry name" value="Phosphoinositide phospholipase C"/>
    <property type="match status" value="1"/>
</dbReference>
<dbReference type="InterPro" id="IPR011993">
    <property type="entry name" value="PH-like_dom_sf"/>
</dbReference>
<feature type="compositionally biased region" description="Low complexity" evidence="7">
    <location>
        <begin position="53"/>
        <end position="72"/>
    </location>
</feature>
<dbReference type="PRINTS" id="PR00390">
    <property type="entry name" value="PHPHLIPASEC"/>
</dbReference>
<dbReference type="SUPFAM" id="SSF50729">
    <property type="entry name" value="PH domain-like"/>
    <property type="match status" value="1"/>
</dbReference>
<dbReference type="PROSITE" id="PS50008">
    <property type="entry name" value="PIPLC_Y_DOMAIN"/>
    <property type="match status" value="1"/>
</dbReference>
<gene>
    <name evidence="11" type="ORF">AOQ84DRAFT_22863</name>
</gene>
<dbReference type="Gene3D" id="1.10.238.10">
    <property type="entry name" value="EF-hand"/>
    <property type="match status" value="1"/>
</dbReference>
<dbReference type="InterPro" id="IPR011992">
    <property type="entry name" value="EF-hand-dom_pair"/>
</dbReference>
<dbReference type="Pfam" id="PF00387">
    <property type="entry name" value="PI-PLC-Y"/>
    <property type="match status" value="1"/>
</dbReference>
<evidence type="ECO:0000259" key="8">
    <source>
        <dbReference type="PROSITE" id="PS50004"/>
    </source>
</evidence>
<name>A0A8E2F2J2_9PEZI</name>
<dbReference type="FunFam" id="2.30.29.30:FF:000396">
    <property type="entry name" value="Phosphoinositide phospholipase C"/>
    <property type="match status" value="1"/>
</dbReference>